<evidence type="ECO:0000256" key="8">
    <source>
        <dbReference type="ARBA" id="ARBA00022692"/>
    </source>
</evidence>
<dbReference type="GO" id="GO:0005886">
    <property type="term" value="C:plasma membrane"/>
    <property type="evidence" value="ECO:0007669"/>
    <property type="project" value="UniProtKB-SubCell"/>
</dbReference>
<evidence type="ECO:0000256" key="7">
    <source>
        <dbReference type="ARBA" id="ARBA00022618"/>
    </source>
</evidence>
<name>A0A2A5CJ53_9GAMM</name>
<dbReference type="Proteomes" id="UP000228987">
    <property type="component" value="Unassembled WGS sequence"/>
</dbReference>
<keyword evidence="5 12" id="KW-1003">Cell membrane</keyword>
<dbReference type="PANTHER" id="PTHR47755">
    <property type="entry name" value="CELL DIVISION PROTEIN FTSX"/>
    <property type="match status" value="1"/>
</dbReference>
<dbReference type="InterPro" id="IPR003838">
    <property type="entry name" value="ABC3_permease_C"/>
</dbReference>
<feature type="transmembrane region" description="Helical" evidence="14">
    <location>
        <begin position="301"/>
        <end position="325"/>
    </location>
</feature>
<evidence type="ECO:0000256" key="1">
    <source>
        <dbReference type="ARBA" id="ARBA00004429"/>
    </source>
</evidence>
<keyword evidence="7 12" id="KW-0132">Cell division</keyword>
<keyword evidence="6 12" id="KW-0997">Cell inner membrane</keyword>
<dbReference type="PANTHER" id="PTHR47755:SF1">
    <property type="entry name" value="CELL DIVISION PROTEIN FTSX"/>
    <property type="match status" value="1"/>
</dbReference>
<keyword evidence="8 14" id="KW-0812">Transmembrane</keyword>
<feature type="transmembrane region" description="Helical" evidence="14">
    <location>
        <begin position="60"/>
        <end position="80"/>
    </location>
</feature>
<evidence type="ECO:0000256" key="12">
    <source>
        <dbReference type="PIRNR" id="PIRNR003097"/>
    </source>
</evidence>
<feature type="region of interest" description="Disordered" evidence="13">
    <location>
        <begin position="1"/>
        <end position="34"/>
    </location>
</feature>
<dbReference type="NCBIfam" id="TIGR00439">
    <property type="entry name" value="FtsX_Gneg"/>
    <property type="match status" value="1"/>
</dbReference>
<evidence type="ECO:0000256" key="2">
    <source>
        <dbReference type="ARBA" id="ARBA00007379"/>
    </source>
</evidence>
<dbReference type="InterPro" id="IPR040690">
    <property type="entry name" value="FtsX_ECD"/>
</dbReference>
<feature type="domain" description="ABC3 transporter permease C-terminal" evidence="15">
    <location>
        <begin position="210"/>
        <end position="329"/>
    </location>
</feature>
<proteinExistence type="inferred from homology"/>
<comment type="caution">
    <text evidence="17">The sequence shown here is derived from an EMBL/GenBank/DDBJ whole genome shotgun (WGS) entry which is preliminary data.</text>
</comment>
<comment type="subcellular location">
    <subcellularLocation>
        <location evidence="1">Cell inner membrane</location>
        <topology evidence="1">Multi-pass membrane protein</topology>
    </subcellularLocation>
</comment>
<evidence type="ECO:0000259" key="16">
    <source>
        <dbReference type="Pfam" id="PF18075"/>
    </source>
</evidence>
<accession>A0A2A5CJ53</accession>
<dbReference type="GO" id="GO:0032153">
    <property type="term" value="C:cell division site"/>
    <property type="evidence" value="ECO:0007669"/>
    <property type="project" value="TreeGrafter"/>
</dbReference>
<comment type="similarity">
    <text evidence="2 12">Belongs to the ABC-4 integral membrane protein family. FtsX subfamily.</text>
</comment>
<evidence type="ECO:0000256" key="4">
    <source>
        <dbReference type="ARBA" id="ARBA00021907"/>
    </source>
</evidence>
<gene>
    <name evidence="17" type="ORF">COA71_01000</name>
</gene>
<sequence>MIIDMAASRNAAPRKKPAKADKPKRQKHTKPGGLSMLLRNHQQVAVDSLDRLFSAAAASALTWAMIAIAIALPLFLFLVLQNLQQFGSNIDEATQVSLYMELDTSEAELLTVQNALNSHPTISSTEVISQSQALEEFQALSGFGDVLSGLNENPLPAVIVITPNTEILDQVRSLVEELATIDKVDSVQYDLDWLQRLYEILNLAQRLTLMLGGLLAFGVALVVGNTVRLAIENRRDEIVVVKLVGGTNAYVARPFLYTGLWYGVGGGLLATVLVLLAQLVMQGPVSQLAGLYNGEFVLIKLSLSNIFNVLFLSGFLGWFGAWLSVLRHLKAIEPR</sequence>
<comment type="subunit">
    <text evidence="3">Forms a membrane-associated complex with FtsE.</text>
</comment>
<feature type="domain" description="FtsX extracellular" evidence="16">
    <location>
        <begin position="95"/>
        <end position="187"/>
    </location>
</feature>
<evidence type="ECO:0000259" key="15">
    <source>
        <dbReference type="Pfam" id="PF02687"/>
    </source>
</evidence>
<evidence type="ECO:0000256" key="6">
    <source>
        <dbReference type="ARBA" id="ARBA00022519"/>
    </source>
</evidence>
<keyword evidence="9 14" id="KW-1133">Transmembrane helix</keyword>
<dbReference type="EMBL" id="NVWI01000001">
    <property type="protein sequence ID" value="PCJ43480.1"/>
    <property type="molecule type" value="Genomic_DNA"/>
</dbReference>
<feature type="transmembrane region" description="Helical" evidence="14">
    <location>
        <begin position="207"/>
        <end position="227"/>
    </location>
</feature>
<feature type="compositionally biased region" description="Low complexity" evidence="13">
    <location>
        <begin position="1"/>
        <end position="11"/>
    </location>
</feature>
<evidence type="ECO:0000256" key="14">
    <source>
        <dbReference type="SAM" id="Phobius"/>
    </source>
</evidence>
<dbReference type="GO" id="GO:0051301">
    <property type="term" value="P:cell division"/>
    <property type="evidence" value="ECO:0007669"/>
    <property type="project" value="UniProtKB-KW"/>
</dbReference>
<evidence type="ECO:0000256" key="9">
    <source>
        <dbReference type="ARBA" id="ARBA00022989"/>
    </source>
</evidence>
<feature type="transmembrane region" description="Helical" evidence="14">
    <location>
        <begin position="260"/>
        <end position="281"/>
    </location>
</feature>
<reference evidence="18" key="1">
    <citation type="submission" date="2017-08" db="EMBL/GenBank/DDBJ databases">
        <title>A dynamic microbial community with high functional redundancy inhabits the cold, oxic subseafloor aquifer.</title>
        <authorList>
            <person name="Tully B.J."/>
            <person name="Wheat C.G."/>
            <person name="Glazer B.T."/>
            <person name="Huber J.A."/>
        </authorList>
    </citation>
    <scope>NUCLEOTIDE SEQUENCE [LARGE SCALE GENOMIC DNA]</scope>
</reference>
<dbReference type="Pfam" id="PF02687">
    <property type="entry name" value="FtsX"/>
    <property type="match status" value="1"/>
</dbReference>
<protein>
    <recommendedName>
        <fullName evidence="4 12">Cell division protein FtsX</fullName>
    </recommendedName>
</protein>
<evidence type="ECO:0000313" key="18">
    <source>
        <dbReference type="Proteomes" id="UP000228987"/>
    </source>
</evidence>
<dbReference type="InterPro" id="IPR047590">
    <property type="entry name" value="FtsX_proteobact-type"/>
</dbReference>
<evidence type="ECO:0000256" key="11">
    <source>
        <dbReference type="ARBA" id="ARBA00023306"/>
    </source>
</evidence>
<keyword evidence="10 12" id="KW-0472">Membrane</keyword>
<evidence type="ECO:0000256" key="10">
    <source>
        <dbReference type="ARBA" id="ARBA00023136"/>
    </source>
</evidence>
<dbReference type="PIRSF" id="PIRSF003097">
    <property type="entry name" value="FtsX"/>
    <property type="match status" value="1"/>
</dbReference>
<evidence type="ECO:0000256" key="3">
    <source>
        <dbReference type="ARBA" id="ARBA00011160"/>
    </source>
</evidence>
<dbReference type="InterPro" id="IPR004513">
    <property type="entry name" value="FtsX"/>
</dbReference>
<keyword evidence="11 12" id="KW-0131">Cell cycle</keyword>
<dbReference type="Pfam" id="PF18075">
    <property type="entry name" value="FtsX_ECD"/>
    <property type="match status" value="1"/>
</dbReference>
<evidence type="ECO:0000256" key="13">
    <source>
        <dbReference type="SAM" id="MobiDB-lite"/>
    </source>
</evidence>
<evidence type="ECO:0000256" key="5">
    <source>
        <dbReference type="ARBA" id="ARBA00022475"/>
    </source>
</evidence>
<comment type="function">
    <text evidence="12">Part of the ABC transporter FtsEX involved in cellular division.</text>
</comment>
<organism evidence="17 18">
    <name type="scientific">SAR86 cluster bacterium</name>
    <dbReference type="NCBI Taxonomy" id="2030880"/>
    <lineage>
        <taxon>Bacteria</taxon>
        <taxon>Pseudomonadati</taxon>
        <taxon>Pseudomonadota</taxon>
        <taxon>Gammaproteobacteria</taxon>
        <taxon>SAR86 cluster</taxon>
    </lineage>
</organism>
<evidence type="ECO:0000313" key="17">
    <source>
        <dbReference type="EMBL" id="PCJ43480.1"/>
    </source>
</evidence>
<dbReference type="Gene3D" id="3.30.70.3040">
    <property type="match status" value="1"/>
</dbReference>
<dbReference type="AlphaFoldDB" id="A0A2A5CJ53"/>